<protein>
    <recommendedName>
        <fullName evidence="3">Glycosaminoglycan attachment site</fullName>
    </recommendedName>
</protein>
<dbReference type="OrthoDB" id="981968at2"/>
<dbReference type="AlphaFoldDB" id="A0A345PEJ9"/>
<evidence type="ECO:0000313" key="2">
    <source>
        <dbReference type="Proteomes" id="UP000253908"/>
    </source>
</evidence>
<dbReference type="KEGG" id="ocn:CUC15_05635"/>
<keyword evidence="2" id="KW-1185">Reference proteome</keyword>
<proteinExistence type="predicted"/>
<name>A0A345PEJ9_9BACI</name>
<reference evidence="2" key="1">
    <citation type="submission" date="2017-11" db="EMBL/GenBank/DDBJ databases">
        <authorList>
            <person name="Zhu W."/>
        </authorList>
    </citation>
    <scope>NUCLEOTIDE SEQUENCE [LARGE SCALE GENOMIC DNA]</scope>
    <source>
        <strain evidence="2">160</strain>
    </source>
</reference>
<dbReference type="EMBL" id="CP024848">
    <property type="protein sequence ID" value="AXI08429.1"/>
    <property type="molecule type" value="Genomic_DNA"/>
</dbReference>
<sequence>MDLFNIQVNEDKLHENFINVSKDPDLVKVLNSWAIGFKDRDHKFVKEFQTTFNTSFWELYLHACFSNLGFKIDYSYSSPDFVIKTRKQKLEMVIEAVSTRHAEEGTPEHERINALADLENKDKIDNKNYEEIVHLATERIASSISNKARKYIETYSKLEHVKGKPFILAVGAFEQPFFYLQGIGAIQRVLYGLVKAEYREGTPYLEYSENILKRKNGKQIPIGIFNNQKYSYISGILFSSVASMGKVRALSLNKKKSIYFQSYTYNDYDTKGQMKVTSHKKYKESLLDGMSLYLNPYADNPIDPTEFDSNDISIVYNNESAKYKHGFLFSRTTINLDGHSE</sequence>
<dbReference type="Proteomes" id="UP000253908">
    <property type="component" value="Chromosome"/>
</dbReference>
<evidence type="ECO:0008006" key="3">
    <source>
        <dbReference type="Google" id="ProtNLM"/>
    </source>
</evidence>
<gene>
    <name evidence="1" type="ORF">CUC15_05635</name>
</gene>
<evidence type="ECO:0000313" key="1">
    <source>
        <dbReference type="EMBL" id="AXI08429.1"/>
    </source>
</evidence>
<organism evidence="1 2">
    <name type="scientific">Oceanobacillus zhaokaii</name>
    <dbReference type="NCBI Taxonomy" id="2052660"/>
    <lineage>
        <taxon>Bacteria</taxon>
        <taxon>Bacillati</taxon>
        <taxon>Bacillota</taxon>
        <taxon>Bacilli</taxon>
        <taxon>Bacillales</taxon>
        <taxon>Bacillaceae</taxon>
        <taxon>Oceanobacillus</taxon>
    </lineage>
</organism>
<accession>A0A345PEJ9</accession>
<dbReference type="RefSeq" id="WP_114915723.1">
    <property type="nucleotide sequence ID" value="NZ_CP024848.1"/>
</dbReference>